<proteinExistence type="predicted"/>
<keyword evidence="1" id="KW-0472">Membrane</keyword>
<protein>
    <submittedName>
        <fullName evidence="2">Uncharacterized protein</fullName>
    </submittedName>
</protein>
<dbReference type="RefSeq" id="WP_161142676.1">
    <property type="nucleotide sequence ID" value="NZ_SPKJ01000155.1"/>
</dbReference>
<reference evidence="2" key="1">
    <citation type="submission" date="2019-03" db="EMBL/GenBank/DDBJ databases">
        <title>Afifella sp. nov., isolated from activated sludge.</title>
        <authorList>
            <person name="Li Q."/>
            <person name="Liu Y."/>
        </authorList>
    </citation>
    <scope>NUCLEOTIDE SEQUENCE</scope>
    <source>
        <strain evidence="2">L72</strain>
    </source>
</reference>
<sequence>MAVVTNGRKGIGVNGTGRLQRVCGLVGAALLGTAVISVPVLLLAVAVAAFVPDLAILDFGVARWAVAAIFALQLLFLATEEE</sequence>
<organism evidence="2 3">
    <name type="scientific">Propylenella binzhouense</name>
    <dbReference type="NCBI Taxonomy" id="2555902"/>
    <lineage>
        <taxon>Bacteria</taxon>
        <taxon>Pseudomonadati</taxon>
        <taxon>Pseudomonadota</taxon>
        <taxon>Alphaproteobacteria</taxon>
        <taxon>Hyphomicrobiales</taxon>
        <taxon>Propylenellaceae</taxon>
        <taxon>Propylenella</taxon>
    </lineage>
</organism>
<dbReference type="Proteomes" id="UP000773614">
    <property type="component" value="Unassembled WGS sequence"/>
</dbReference>
<keyword evidence="1" id="KW-0812">Transmembrane</keyword>
<dbReference type="EMBL" id="SPKJ01000155">
    <property type="protein sequence ID" value="MYZ50353.1"/>
    <property type="molecule type" value="Genomic_DNA"/>
</dbReference>
<keyword evidence="1" id="KW-1133">Transmembrane helix</keyword>
<evidence type="ECO:0000256" key="1">
    <source>
        <dbReference type="SAM" id="Phobius"/>
    </source>
</evidence>
<feature type="transmembrane region" description="Helical" evidence="1">
    <location>
        <begin position="61"/>
        <end position="79"/>
    </location>
</feature>
<gene>
    <name evidence="2" type="ORF">E4O86_21830</name>
</gene>
<name>A0A964T899_9HYPH</name>
<keyword evidence="3" id="KW-1185">Reference proteome</keyword>
<evidence type="ECO:0000313" key="3">
    <source>
        <dbReference type="Proteomes" id="UP000773614"/>
    </source>
</evidence>
<evidence type="ECO:0000313" key="2">
    <source>
        <dbReference type="EMBL" id="MYZ50353.1"/>
    </source>
</evidence>
<feature type="transmembrane region" description="Helical" evidence="1">
    <location>
        <begin position="25"/>
        <end position="49"/>
    </location>
</feature>
<accession>A0A964T899</accession>
<comment type="caution">
    <text evidence="2">The sequence shown here is derived from an EMBL/GenBank/DDBJ whole genome shotgun (WGS) entry which is preliminary data.</text>
</comment>
<dbReference type="AlphaFoldDB" id="A0A964T899"/>